<dbReference type="PANTHER" id="PTHR43767">
    <property type="entry name" value="LONG-CHAIN-FATTY-ACID--COA LIGASE"/>
    <property type="match status" value="1"/>
</dbReference>
<dbReference type="InterPro" id="IPR020845">
    <property type="entry name" value="AMP-binding_CS"/>
</dbReference>
<dbReference type="InterPro" id="IPR045851">
    <property type="entry name" value="AMP-bd_C_sf"/>
</dbReference>
<evidence type="ECO:0000259" key="3">
    <source>
        <dbReference type="Pfam" id="PF13193"/>
    </source>
</evidence>
<feature type="domain" description="AMP-dependent synthetase/ligase" evidence="2">
    <location>
        <begin position="9"/>
        <end position="361"/>
    </location>
</feature>
<dbReference type="SUPFAM" id="SSF56801">
    <property type="entry name" value="Acetyl-CoA synthetase-like"/>
    <property type="match status" value="1"/>
</dbReference>
<reference evidence="4 5" key="1">
    <citation type="submission" date="2016-01" db="EMBL/GenBank/DDBJ databases">
        <title>The new phylogeny of the genus Mycobacterium.</title>
        <authorList>
            <person name="Tarcisio F."/>
            <person name="Conor M."/>
            <person name="Antonella G."/>
            <person name="Elisabetta G."/>
            <person name="Giulia F.S."/>
            <person name="Sara T."/>
            <person name="Anna F."/>
            <person name="Clotilde B."/>
            <person name="Roberto B."/>
            <person name="Veronica D.S."/>
            <person name="Fabio R."/>
            <person name="Monica P."/>
            <person name="Olivier J."/>
            <person name="Enrico T."/>
            <person name="Nicola S."/>
        </authorList>
    </citation>
    <scope>NUCLEOTIDE SEQUENCE [LARGE SCALE GENOMIC DNA]</scope>
    <source>
        <strain evidence="4 5">DSM 44616</strain>
    </source>
</reference>
<dbReference type="Proteomes" id="UP000193387">
    <property type="component" value="Unassembled WGS sequence"/>
</dbReference>
<dbReference type="Gene3D" id="3.40.50.12780">
    <property type="entry name" value="N-terminal domain of ligase-like"/>
    <property type="match status" value="1"/>
</dbReference>
<dbReference type="InterPro" id="IPR000873">
    <property type="entry name" value="AMP-dep_synth/lig_dom"/>
</dbReference>
<keyword evidence="4" id="KW-0436">Ligase</keyword>
<feature type="region of interest" description="Disordered" evidence="1">
    <location>
        <begin position="489"/>
        <end position="509"/>
    </location>
</feature>
<accession>A0AAJ3NU97</accession>
<dbReference type="PANTHER" id="PTHR43767:SF12">
    <property type="entry name" value="AMP-DEPENDENT SYNTHETASE AND LIGASE"/>
    <property type="match status" value="1"/>
</dbReference>
<dbReference type="EMBL" id="LQPR01000005">
    <property type="protein sequence ID" value="ORW74921.1"/>
    <property type="molecule type" value="Genomic_DNA"/>
</dbReference>
<name>A0AAJ3NU97_9MYCO</name>
<proteinExistence type="predicted"/>
<evidence type="ECO:0000313" key="5">
    <source>
        <dbReference type="Proteomes" id="UP000193387"/>
    </source>
</evidence>
<dbReference type="Pfam" id="PF00501">
    <property type="entry name" value="AMP-binding"/>
    <property type="match status" value="1"/>
</dbReference>
<sequence>MPNLGFHLSESAAMYPDAAALRCAGVTTTYAQLADRASRFAGSLGNQGIQPGDRVGVMVSNRPEFVVVFYAVLYLGAVVVPMNPLHSAREVKFFLSNTDAKILLYAPDCAAVATAGAAAATVRALSIDPESLARYSDGVAPVPGPLARAGDDTAVILHTSGTTGVPKGAQLTHDNLFRNQAVVARTLLNLEPHDVVMGCLPLFHVFGMTCGLLTAMSTGATLAMLPRFDPQDALRIIAAERITVFQGVPTMYVAMLSSPVDPDVEVSSLRLCVSGGAAMPAEVLRAFEERFGCTVLEGYGLSETSPAVCFNHPEATRKVGSIGTPIEGVQMRIADDADNERPVGALGEIQVRGHNIMKGYWNLPDATAAAIKDGWFHTGDIGRVDADGFYYIVDRKKDLIIRGGYNVYPREVEEVLHEHHAVAGAVVIGMPHASLGEEVGAAVVLKRNACADTEELRDFVKSRVAAYKYPRRIWIVDSLPTGPTGKILRREVHAPQSEGLDARTEGERR</sequence>
<gene>
    <name evidence="4" type="ORF">AWC23_03960</name>
</gene>
<keyword evidence="5" id="KW-1185">Reference proteome</keyword>
<dbReference type="AlphaFoldDB" id="A0AAJ3NU97"/>
<feature type="compositionally biased region" description="Basic and acidic residues" evidence="1">
    <location>
        <begin position="500"/>
        <end position="509"/>
    </location>
</feature>
<evidence type="ECO:0000313" key="4">
    <source>
        <dbReference type="EMBL" id="ORW74921.1"/>
    </source>
</evidence>
<protein>
    <submittedName>
        <fullName evidence="4">Long-chain fatty acid--CoA ligase</fullName>
    </submittedName>
</protein>
<dbReference type="CDD" id="cd05936">
    <property type="entry name" value="FC-FACS_FadD_like"/>
    <property type="match status" value="1"/>
</dbReference>
<dbReference type="GO" id="GO:0016877">
    <property type="term" value="F:ligase activity, forming carbon-sulfur bonds"/>
    <property type="evidence" value="ECO:0007669"/>
    <property type="project" value="UniProtKB-ARBA"/>
</dbReference>
<dbReference type="InterPro" id="IPR025110">
    <property type="entry name" value="AMP-bd_C"/>
</dbReference>
<feature type="domain" description="AMP-binding enzyme C-terminal" evidence="3">
    <location>
        <begin position="411"/>
        <end position="486"/>
    </location>
</feature>
<dbReference type="InterPro" id="IPR050237">
    <property type="entry name" value="ATP-dep_AMP-bd_enzyme"/>
</dbReference>
<dbReference type="Pfam" id="PF13193">
    <property type="entry name" value="AMP-binding_C"/>
    <property type="match status" value="1"/>
</dbReference>
<dbReference type="PROSITE" id="PS00455">
    <property type="entry name" value="AMP_BINDING"/>
    <property type="match status" value="1"/>
</dbReference>
<organism evidence="4 5">
    <name type="scientific">Mycobacterium saskatchewanense</name>
    <dbReference type="NCBI Taxonomy" id="220927"/>
    <lineage>
        <taxon>Bacteria</taxon>
        <taxon>Bacillati</taxon>
        <taxon>Actinomycetota</taxon>
        <taxon>Actinomycetes</taxon>
        <taxon>Mycobacteriales</taxon>
        <taxon>Mycobacteriaceae</taxon>
        <taxon>Mycobacterium</taxon>
        <taxon>Mycobacterium simiae complex</taxon>
    </lineage>
</organism>
<evidence type="ECO:0000259" key="2">
    <source>
        <dbReference type="Pfam" id="PF00501"/>
    </source>
</evidence>
<evidence type="ECO:0000256" key="1">
    <source>
        <dbReference type="SAM" id="MobiDB-lite"/>
    </source>
</evidence>
<dbReference type="Gene3D" id="3.30.300.30">
    <property type="match status" value="1"/>
</dbReference>
<dbReference type="InterPro" id="IPR042099">
    <property type="entry name" value="ANL_N_sf"/>
</dbReference>
<dbReference type="NCBIfam" id="NF004837">
    <property type="entry name" value="PRK06187.1"/>
    <property type="match status" value="1"/>
</dbReference>
<comment type="caution">
    <text evidence="4">The sequence shown here is derived from an EMBL/GenBank/DDBJ whole genome shotgun (WGS) entry which is preliminary data.</text>
</comment>
<dbReference type="RefSeq" id="WP_085253893.1">
    <property type="nucleotide sequence ID" value="NZ_AP022573.1"/>
</dbReference>